<dbReference type="Pfam" id="PF07899">
    <property type="entry name" value="Frigida"/>
    <property type="match status" value="1"/>
</dbReference>
<organism evidence="7 8">
    <name type="scientific">Tripterygium wilfordii</name>
    <name type="common">Thunder God vine</name>
    <dbReference type="NCBI Taxonomy" id="458696"/>
    <lineage>
        <taxon>Eukaryota</taxon>
        <taxon>Viridiplantae</taxon>
        <taxon>Streptophyta</taxon>
        <taxon>Embryophyta</taxon>
        <taxon>Tracheophyta</taxon>
        <taxon>Spermatophyta</taxon>
        <taxon>Magnoliopsida</taxon>
        <taxon>eudicotyledons</taxon>
        <taxon>Gunneridae</taxon>
        <taxon>Pentapetalae</taxon>
        <taxon>rosids</taxon>
        <taxon>fabids</taxon>
        <taxon>Celastrales</taxon>
        <taxon>Celastraceae</taxon>
        <taxon>Tripterygium</taxon>
    </lineage>
</organism>
<dbReference type="GO" id="GO:0030154">
    <property type="term" value="P:cell differentiation"/>
    <property type="evidence" value="ECO:0007669"/>
    <property type="project" value="UniProtKB-KW"/>
</dbReference>
<evidence type="ECO:0000256" key="6">
    <source>
        <dbReference type="SAM" id="MobiDB-lite"/>
    </source>
</evidence>
<protein>
    <recommendedName>
        <fullName evidence="5">FRIGIDA-like protein</fullName>
    </recommendedName>
</protein>
<keyword evidence="3 5" id="KW-0221">Differentiation</keyword>
<dbReference type="AlphaFoldDB" id="A0A7J7DQK0"/>
<evidence type="ECO:0000256" key="4">
    <source>
        <dbReference type="ARBA" id="ARBA00023089"/>
    </source>
</evidence>
<keyword evidence="4 5" id="KW-0287">Flowering</keyword>
<dbReference type="OrthoDB" id="1917867at2759"/>
<dbReference type="EMBL" id="JAAARO010000004">
    <property type="protein sequence ID" value="KAF5748601.1"/>
    <property type="molecule type" value="Genomic_DNA"/>
</dbReference>
<dbReference type="PANTHER" id="PTHR31791:SF10">
    <property type="entry name" value="FRIGIDA-LIKE PROTEIN"/>
    <property type="match status" value="1"/>
</dbReference>
<reference evidence="7 8" key="1">
    <citation type="journal article" date="2020" name="Nat. Commun.">
        <title>Genome of Tripterygium wilfordii and identification of cytochrome P450 involved in triptolide biosynthesis.</title>
        <authorList>
            <person name="Tu L."/>
            <person name="Su P."/>
            <person name="Zhang Z."/>
            <person name="Gao L."/>
            <person name="Wang J."/>
            <person name="Hu T."/>
            <person name="Zhou J."/>
            <person name="Zhang Y."/>
            <person name="Zhao Y."/>
            <person name="Liu Y."/>
            <person name="Song Y."/>
            <person name="Tong Y."/>
            <person name="Lu Y."/>
            <person name="Yang J."/>
            <person name="Xu C."/>
            <person name="Jia M."/>
            <person name="Peters R.J."/>
            <person name="Huang L."/>
            <person name="Gao W."/>
        </authorList>
    </citation>
    <scope>NUCLEOTIDE SEQUENCE [LARGE SCALE GENOMIC DNA]</scope>
    <source>
        <strain evidence="8">cv. XIE 37</strain>
        <tissue evidence="7">Leaf</tissue>
    </source>
</reference>
<comment type="similarity">
    <text evidence="1 5">Belongs to the Frigida family.</text>
</comment>
<evidence type="ECO:0000256" key="2">
    <source>
        <dbReference type="ARBA" id="ARBA00022473"/>
    </source>
</evidence>
<keyword evidence="8" id="KW-1185">Reference proteome</keyword>
<evidence type="ECO:0000256" key="3">
    <source>
        <dbReference type="ARBA" id="ARBA00022782"/>
    </source>
</evidence>
<feature type="region of interest" description="Disordered" evidence="6">
    <location>
        <begin position="381"/>
        <end position="449"/>
    </location>
</feature>
<evidence type="ECO:0000256" key="1">
    <source>
        <dbReference type="ARBA" id="ARBA00008956"/>
    </source>
</evidence>
<dbReference type="PANTHER" id="PTHR31791">
    <property type="entry name" value="FRIGIDA-LIKE PROTEIN 3-RELATED"/>
    <property type="match status" value="1"/>
</dbReference>
<comment type="caution">
    <text evidence="7">The sequence shown here is derived from an EMBL/GenBank/DDBJ whole genome shotgun (WGS) entry which is preliminary data.</text>
</comment>
<evidence type="ECO:0000313" key="7">
    <source>
        <dbReference type="EMBL" id="KAF5748601.1"/>
    </source>
</evidence>
<sequence length="551" mass="61164">MATQADTKADKVQDFFRDLENKRTVLSTCTQLFTALSNHFASLQDSLSQRSLSIESKLQSLESNAKQTLESLYLRESSIPERESAAIARIEEQKEVALSEFQNSDKSDDWRDSLRSFCRKMDSSGLVKFIIAKRKESVCLRADIAPAISEAVDAPKLVFDALEEFLEQKRGKAGVTNRRWACTMLVQALFTDVNLQSDTKKASDFSRSVVERAQKILNQWKDMDVEEGGNGGVSGPGEAVMFLQMVVGFGLKSRFDEDFFRKLVVEHSTRRDMAKLFMALGLGETKDLIEELVKNGKEIEAVYFASESGLTEKFSPVSLLKSYLRNSRKNATSMSKNGNYGAAAMEVELNSIRAIIKCVEDHKIESEFSLESLRKRVGQLEKMKAEKKRSSQAPARPQNKRSHSASGGRGSGTPGYRPPKAAKYPNAHLSFSRRNPAPPAQHSPAARYSGPYAYPSQSMYEAPSQSMYEAPSQSMYEAPTVNPYASSYGVPHNQSPAAIPQQHFSLPVDNVGDAGYHASVSYGNQTSYGAYEYGSAAQPAYQPSSYEYQQQ</sequence>
<evidence type="ECO:0000313" key="8">
    <source>
        <dbReference type="Proteomes" id="UP000593562"/>
    </source>
</evidence>
<dbReference type="GO" id="GO:0009908">
    <property type="term" value="P:flower development"/>
    <property type="evidence" value="ECO:0007669"/>
    <property type="project" value="UniProtKB-KW"/>
</dbReference>
<dbReference type="InParanoid" id="A0A7J7DQK0"/>
<gene>
    <name evidence="7" type="ORF">HS088_TW04G00559</name>
</gene>
<accession>A0A7J7DQK0</accession>
<name>A0A7J7DQK0_TRIWF</name>
<keyword evidence="2 5" id="KW-0217">Developmental protein</keyword>
<dbReference type="Proteomes" id="UP000593562">
    <property type="component" value="Unassembled WGS sequence"/>
</dbReference>
<dbReference type="InterPro" id="IPR012474">
    <property type="entry name" value="Frigida"/>
</dbReference>
<proteinExistence type="inferred from homology"/>
<evidence type="ECO:0000256" key="5">
    <source>
        <dbReference type="RuleBase" id="RU364012"/>
    </source>
</evidence>